<feature type="transmembrane region" description="Helical" evidence="2">
    <location>
        <begin position="62"/>
        <end position="84"/>
    </location>
</feature>
<feature type="compositionally biased region" description="Low complexity" evidence="1">
    <location>
        <begin position="9"/>
        <end position="21"/>
    </location>
</feature>
<dbReference type="AlphaFoldDB" id="A0A9P7ALW7"/>
<evidence type="ECO:0000256" key="1">
    <source>
        <dbReference type="SAM" id="MobiDB-lite"/>
    </source>
</evidence>
<evidence type="ECO:0000313" key="4">
    <source>
        <dbReference type="Proteomes" id="UP000719766"/>
    </source>
</evidence>
<keyword evidence="4" id="KW-1185">Reference proteome</keyword>
<gene>
    <name evidence="3" type="ORF">HD556DRAFT_1445468</name>
</gene>
<reference evidence="3" key="1">
    <citation type="journal article" date="2020" name="New Phytol.">
        <title>Comparative genomics reveals dynamic genome evolution in host specialist ectomycorrhizal fungi.</title>
        <authorList>
            <person name="Lofgren L.A."/>
            <person name="Nguyen N.H."/>
            <person name="Vilgalys R."/>
            <person name="Ruytinx J."/>
            <person name="Liao H.L."/>
            <person name="Branco S."/>
            <person name="Kuo A."/>
            <person name="LaButti K."/>
            <person name="Lipzen A."/>
            <person name="Andreopoulos W."/>
            <person name="Pangilinan J."/>
            <person name="Riley R."/>
            <person name="Hundley H."/>
            <person name="Na H."/>
            <person name="Barry K."/>
            <person name="Grigoriev I.V."/>
            <person name="Stajich J.E."/>
            <person name="Kennedy P.G."/>
        </authorList>
    </citation>
    <scope>NUCLEOTIDE SEQUENCE</scope>
    <source>
        <strain evidence="3">S12</strain>
    </source>
</reference>
<keyword evidence="2" id="KW-0812">Transmembrane</keyword>
<keyword evidence="2" id="KW-0472">Membrane</keyword>
<dbReference type="Proteomes" id="UP000719766">
    <property type="component" value="Unassembled WGS sequence"/>
</dbReference>
<keyword evidence="2" id="KW-1133">Transmembrane helix</keyword>
<evidence type="ECO:0000256" key="2">
    <source>
        <dbReference type="SAM" id="Phobius"/>
    </source>
</evidence>
<organism evidence="3 4">
    <name type="scientific">Suillus plorans</name>
    <dbReference type="NCBI Taxonomy" id="116603"/>
    <lineage>
        <taxon>Eukaryota</taxon>
        <taxon>Fungi</taxon>
        <taxon>Dikarya</taxon>
        <taxon>Basidiomycota</taxon>
        <taxon>Agaricomycotina</taxon>
        <taxon>Agaricomycetes</taxon>
        <taxon>Agaricomycetidae</taxon>
        <taxon>Boletales</taxon>
        <taxon>Suillineae</taxon>
        <taxon>Suillaceae</taxon>
        <taxon>Suillus</taxon>
    </lineage>
</organism>
<name>A0A9P7ALW7_9AGAM</name>
<dbReference type="GeneID" id="64600698"/>
<protein>
    <submittedName>
        <fullName evidence="3">Uncharacterized protein</fullName>
    </submittedName>
</protein>
<accession>A0A9P7ALW7</accession>
<comment type="caution">
    <text evidence="3">The sequence shown here is derived from an EMBL/GenBank/DDBJ whole genome shotgun (WGS) entry which is preliminary data.</text>
</comment>
<proteinExistence type="predicted"/>
<dbReference type="EMBL" id="JABBWE010000044">
    <property type="protein sequence ID" value="KAG1791202.1"/>
    <property type="molecule type" value="Genomic_DNA"/>
</dbReference>
<feature type="region of interest" description="Disordered" evidence="1">
    <location>
        <begin position="1"/>
        <end position="21"/>
    </location>
</feature>
<sequence length="157" mass="17564">MTEVSVNPVSSSTETSTDSDVVQDIRDKQIKPRVFEMDAINEVKDKLRKAHSLFDRVRGGRFHNMSGVAALAVLTVASLATLFFGKLQQRLTRVPAQRRPKTSTHEKEDLFSHLSVNVTDNGFDIHDGLSRYFDDVIGYEDSTSGKSWPDVKTVHKG</sequence>
<dbReference type="OrthoDB" id="2420415at2759"/>
<evidence type="ECO:0000313" key="3">
    <source>
        <dbReference type="EMBL" id="KAG1791202.1"/>
    </source>
</evidence>
<dbReference type="RefSeq" id="XP_041158087.1">
    <property type="nucleotide sequence ID" value="XM_041306934.1"/>
</dbReference>